<protein>
    <submittedName>
        <fullName evidence="1">Uncharacterized protein</fullName>
    </submittedName>
</protein>
<name>A0ABU0Q705_STRAH</name>
<proteinExistence type="predicted"/>
<reference evidence="1 2" key="1">
    <citation type="submission" date="2023-07" db="EMBL/GenBank/DDBJ databases">
        <title>Comparative genomics of wheat-associated soil bacteria to identify genetic determinants of phenazine resistance.</title>
        <authorList>
            <person name="Mouncey N."/>
        </authorList>
    </citation>
    <scope>NUCLEOTIDE SEQUENCE [LARGE SCALE GENOMIC DNA]</scope>
    <source>
        <strain evidence="1 2">W4I19-2</strain>
    </source>
</reference>
<dbReference type="Proteomes" id="UP001243364">
    <property type="component" value="Unassembled WGS sequence"/>
</dbReference>
<comment type="caution">
    <text evidence="1">The sequence shown here is derived from an EMBL/GenBank/DDBJ whole genome shotgun (WGS) entry which is preliminary data.</text>
</comment>
<dbReference type="EMBL" id="JAUSYA010000001">
    <property type="protein sequence ID" value="MDQ0686454.1"/>
    <property type="molecule type" value="Genomic_DNA"/>
</dbReference>
<keyword evidence="2" id="KW-1185">Reference proteome</keyword>
<evidence type="ECO:0000313" key="2">
    <source>
        <dbReference type="Proteomes" id="UP001243364"/>
    </source>
</evidence>
<accession>A0ABU0Q705</accession>
<organism evidence="1 2">
    <name type="scientific">Streptomyces achromogenes</name>
    <dbReference type="NCBI Taxonomy" id="67255"/>
    <lineage>
        <taxon>Bacteria</taxon>
        <taxon>Bacillati</taxon>
        <taxon>Actinomycetota</taxon>
        <taxon>Actinomycetes</taxon>
        <taxon>Kitasatosporales</taxon>
        <taxon>Streptomycetaceae</taxon>
        <taxon>Streptomyces</taxon>
    </lineage>
</organism>
<sequence>MLAPTVFHRCWKVLVEPVKWMPARSRWFRATSETSRPSPVTRLITPLGSPASSSSRISSTAACVCVGDGFQTTTLPISAGAVGRLPAIAVKLNGVIA</sequence>
<gene>
    <name evidence="1" type="ORF">QFZ56_005417</name>
</gene>
<evidence type="ECO:0000313" key="1">
    <source>
        <dbReference type="EMBL" id="MDQ0686454.1"/>
    </source>
</evidence>